<evidence type="ECO:0000313" key="2">
    <source>
        <dbReference type="EMBL" id="MFA1769848.1"/>
    </source>
</evidence>
<reference evidence="2 3" key="1">
    <citation type="submission" date="2024-08" db="EMBL/GenBank/DDBJ databases">
        <authorList>
            <person name="Wei W."/>
        </authorList>
    </citation>
    <scope>NUCLEOTIDE SEQUENCE [LARGE SCALE GENOMIC DNA]</scope>
    <source>
        <strain evidence="2 3">XU2</strain>
    </source>
</reference>
<feature type="signal peptide" evidence="1">
    <location>
        <begin position="1"/>
        <end position="19"/>
    </location>
</feature>
<accession>A0ABV4R9S8</accession>
<proteinExistence type="predicted"/>
<sequence length="286" mass="31684">MKNVFTFLLVAVSAFPCVAQTSSMMALAPPEKPRSQTILALPRPTLLQDNTKEEVFRKNILKINLSSLAFDNYSLSYERSISRKTTLVAGYRFMPETNVGSLPLVEKVVEQLEEEEDGLVEDLNRSTAANKTYTGEIRFYSGKKPGARGLYLSLYGRYMDLDATYSHEYDTDTRTYVIPIDGNVKGLGGGLMVGAQWLIAKRIAFDWFIMGGHYGKMKVDMNGRTDLSTMTAEEKRELEEDIESIVDDLPGNSEVEATVTNNGVTVKGNAPFLGIRGLGFSLGIAF</sequence>
<evidence type="ECO:0000313" key="3">
    <source>
        <dbReference type="Proteomes" id="UP001570846"/>
    </source>
</evidence>
<name>A0ABV4R9S8_9BACT</name>
<feature type="chain" id="PRO_5047419456" evidence="1">
    <location>
        <begin position="20"/>
        <end position="286"/>
    </location>
</feature>
<dbReference type="Proteomes" id="UP001570846">
    <property type="component" value="Unassembled WGS sequence"/>
</dbReference>
<organism evidence="2 3">
    <name type="scientific">Rufibacter glacialis</name>
    <dbReference type="NCBI Taxonomy" id="1259555"/>
    <lineage>
        <taxon>Bacteria</taxon>
        <taxon>Pseudomonadati</taxon>
        <taxon>Bacteroidota</taxon>
        <taxon>Cytophagia</taxon>
        <taxon>Cytophagales</taxon>
        <taxon>Hymenobacteraceae</taxon>
        <taxon>Rufibacter</taxon>
    </lineage>
</organism>
<dbReference type="RefSeq" id="WP_225840689.1">
    <property type="nucleotide sequence ID" value="NZ_BMMG01000002.1"/>
</dbReference>
<keyword evidence="3" id="KW-1185">Reference proteome</keyword>
<evidence type="ECO:0000256" key="1">
    <source>
        <dbReference type="SAM" id="SignalP"/>
    </source>
</evidence>
<keyword evidence="1" id="KW-0732">Signal</keyword>
<dbReference type="EMBL" id="JBGOGF010000001">
    <property type="protein sequence ID" value="MFA1769848.1"/>
    <property type="molecule type" value="Genomic_DNA"/>
</dbReference>
<protein>
    <submittedName>
        <fullName evidence="2">DUF3575 domain-containing protein</fullName>
    </submittedName>
</protein>
<comment type="caution">
    <text evidence="2">The sequence shown here is derived from an EMBL/GenBank/DDBJ whole genome shotgun (WGS) entry which is preliminary data.</text>
</comment>
<gene>
    <name evidence="2" type="ORF">ACD591_00980</name>
</gene>